<dbReference type="AlphaFoldDB" id="A0AAV4X394"/>
<proteinExistence type="predicted"/>
<accession>A0AAV4X394</accession>
<gene>
    <name evidence="1" type="ORF">CEXT_480711</name>
</gene>
<dbReference type="Proteomes" id="UP001054945">
    <property type="component" value="Unassembled WGS sequence"/>
</dbReference>
<keyword evidence="2" id="KW-1185">Reference proteome</keyword>
<protein>
    <submittedName>
        <fullName evidence="1">Uncharacterized protein</fullName>
    </submittedName>
</protein>
<organism evidence="1 2">
    <name type="scientific">Caerostris extrusa</name>
    <name type="common">Bark spider</name>
    <name type="synonym">Caerostris bankana</name>
    <dbReference type="NCBI Taxonomy" id="172846"/>
    <lineage>
        <taxon>Eukaryota</taxon>
        <taxon>Metazoa</taxon>
        <taxon>Ecdysozoa</taxon>
        <taxon>Arthropoda</taxon>
        <taxon>Chelicerata</taxon>
        <taxon>Arachnida</taxon>
        <taxon>Araneae</taxon>
        <taxon>Araneomorphae</taxon>
        <taxon>Entelegynae</taxon>
        <taxon>Araneoidea</taxon>
        <taxon>Araneidae</taxon>
        <taxon>Caerostris</taxon>
    </lineage>
</organism>
<reference evidence="1 2" key="1">
    <citation type="submission" date="2021-06" db="EMBL/GenBank/DDBJ databases">
        <title>Caerostris extrusa draft genome.</title>
        <authorList>
            <person name="Kono N."/>
            <person name="Arakawa K."/>
        </authorList>
    </citation>
    <scope>NUCLEOTIDE SEQUENCE [LARGE SCALE GENOMIC DNA]</scope>
</reference>
<evidence type="ECO:0000313" key="1">
    <source>
        <dbReference type="EMBL" id="GIY88485.1"/>
    </source>
</evidence>
<evidence type="ECO:0000313" key="2">
    <source>
        <dbReference type="Proteomes" id="UP001054945"/>
    </source>
</evidence>
<name>A0AAV4X394_CAEEX</name>
<comment type="caution">
    <text evidence="1">The sequence shown here is derived from an EMBL/GenBank/DDBJ whole genome shotgun (WGS) entry which is preliminary data.</text>
</comment>
<dbReference type="EMBL" id="BPLR01017070">
    <property type="protein sequence ID" value="GIY88485.1"/>
    <property type="molecule type" value="Genomic_DNA"/>
</dbReference>
<sequence length="125" mass="14380">MDRKQNQTIRENLFSHYCFEGGHVTPEFRTMRFFSGRTIDEQTTAPGSFLAVTVNFAIFNSLIAVCRALSTEESQAFIFFPPPQKAINDSHKRIENNEQEVNSVEDNNLRDALIFMAFEYGIFCL</sequence>